<dbReference type="Proteomes" id="UP000521358">
    <property type="component" value="Unassembled WGS sequence"/>
</dbReference>
<dbReference type="EMBL" id="JAAVMB010000011">
    <property type="protein sequence ID" value="NKC68421.1"/>
    <property type="molecule type" value="Genomic_DNA"/>
</dbReference>
<organism evidence="2 3">
    <name type="scientific">Vagococcus fluvialis</name>
    <dbReference type="NCBI Taxonomy" id="2738"/>
    <lineage>
        <taxon>Bacteria</taxon>
        <taxon>Bacillati</taxon>
        <taxon>Bacillota</taxon>
        <taxon>Bacilli</taxon>
        <taxon>Lactobacillales</taxon>
        <taxon>Enterococcaceae</taxon>
        <taxon>Vagococcus</taxon>
    </lineage>
</organism>
<accession>A0A7X6I3F4</accession>
<proteinExistence type="predicted"/>
<comment type="caution">
    <text evidence="2">The sequence shown here is derived from an EMBL/GenBank/DDBJ whole genome shotgun (WGS) entry which is preliminary data.</text>
</comment>
<name>A0A7X6I3F4_9ENTE</name>
<gene>
    <name evidence="2" type="ORF">HED35_09995</name>
</gene>
<feature type="transmembrane region" description="Helical" evidence="1">
    <location>
        <begin position="68"/>
        <end position="88"/>
    </location>
</feature>
<dbReference type="RefSeq" id="WP_167807618.1">
    <property type="nucleotide sequence ID" value="NZ_JAAVMB010000011.1"/>
</dbReference>
<protein>
    <submittedName>
        <fullName evidence="2">Uncharacterized protein</fullName>
    </submittedName>
</protein>
<evidence type="ECO:0000313" key="2">
    <source>
        <dbReference type="EMBL" id="NKC68421.1"/>
    </source>
</evidence>
<reference evidence="2 3" key="1">
    <citation type="submission" date="2020-03" db="EMBL/GenBank/DDBJ databases">
        <title>Bacterial samples isolated from urine from healthy bovine heifers (Gyr breed).</title>
        <authorList>
            <person name="Giannattasio-Ferraz S."/>
            <person name="Maskeri L."/>
            <person name="Penido A."/>
            <person name="Barbosa-Stancioli E.F."/>
            <person name="Putonti C."/>
        </authorList>
    </citation>
    <scope>NUCLEOTIDE SEQUENCE [LARGE SCALE GENOMIC DNA]</scope>
    <source>
        <strain evidence="2 3">UFMG-H7</strain>
    </source>
</reference>
<evidence type="ECO:0000256" key="1">
    <source>
        <dbReference type="SAM" id="Phobius"/>
    </source>
</evidence>
<sequence length="219" mass="25183">MKFLQWLLIIGIATTIISLILALYFLFCFIKQNKIISKEVIRGNDKRKKAKKLLKHLKQKRQKNLNNTLLFFLLVILLGSGSFYISYYQATNLSDDDMANISDGFYYLSDIQDTLEGIKSKEIDKESSQQTINYVLTSLAGYSVKKANRLNTIEGQRVLNKYYNAMAELGLNISRKSINLFTDEGNVDECLSDLEKVQIYQRKTLDFFKIDSSALEAKK</sequence>
<keyword evidence="1" id="KW-1133">Transmembrane helix</keyword>
<dbReference type="AlphaFoldDB" id="A0A7X6I3F4"/>
<evidence type="ECO:0000313" key="3">
    <source>
        <dbReference type="Proteomes" id="UP000521358"/>
    </source>
</evidence>
<feature type="transmembrane region" description="Helical" evidence="1">
    <location>
        <begin position="6"/>
        <end position="30"/>
    </location>
</feature>
<keyword evidence="1" id="KW-0812">Transmembrane</keyword>
<keyword evidence="1" id="KW-0472">Membrane</keyword>